<proteinExistence type="predicted"/>
<dbReference type="SUPFAM" id="SSF48452">
    <property type="entry name" value="TPR-like"/>
    <property type="match status" value="1"/>
</dbReference>
<dbReference type="Gene3D" id="1.25.40.10">
    <property type="entry name" value="Tetratricopeptide repeat domain"/>
    <property type="match status" value="1"/>
</dbReference>
<sequence>MNGEGADPTTTTFFNANVMKRLKSALLSTGEDDELLFEIELLATPFLFIQDVLTRFADFLKSDSDEEAGVLREDCDADEWYSIIYSITKIALFLRYDDVWYERSGTNRYISDTKADASLYQMIKSAGEWFEARKQYRAAIWAYEENLRLIQNPAMRMTAAERLDSKLGHLSYIGLAYKSMGDFVNAALYYDQNIALMLETSSPKDYLNHNCKTLHVSRAEKKAQRRDVALAESVCTARLNVRGITGGLATKKLALGNCGAKAPRFHTDSAHCQKDHWRAGNKTRTFLGKLRANASRLLDP</sequence>
<protein>
    <submittedName>
        <fullName evidence="1">Uncharacterized protein</fullName>
    </submittedName>
</protein>
<evidence type="ECO:0000313" key="1">
    <source>
        <dbReference type="EMBL" id="EJK70293.1"/>
    </source>
</evidence>
<name>K0SV80_THAOC</name>
<gene>
    <name evidence="1" type="ORF">THAOC_08358</name>
</gene>
<keyword evidence="2" id="KW-1185">Reference proteome</keyword>
<dbReference type="Proteomes" id="UP000266841">
    <property type="component" value="Unassembled WGS sequence"/>
</dbReference>
<dbReference type="AlphaFoldDB" id="K0SV80"/>
<evidence type="ECO:0000313" key="2">
    <source>
        <dbReference type="Proteomes" id="UP000266841"/>
    </source>
</evidence>
<dbReference type="EMBL" id="AGNL01008746">
    <property type="protein sequence ID" value="EJK70293.1"/>
    <property type="molecule type" value="Genomic_DNA"/>
</dbReference>
<organism evidence="1 2">
    <name type="scientific">Thalassiosira oceanica</name>
    <name type="common">Marine diatom</name>
    <dbReference type="NCBI Taxonomy" id="159749"/>
    <lineage>
        <taxon>Eukaryota</taxon>
        <taxon>Sar</taxon>
        <taxon>Stramenopiles</taxon>
        <taxon>Ochrophyta</taxon>
        <taxon>Bacillariophyta</taxon>
        <taxon>Coscinodiscophyceae</taxon>
        <taxon>Thalassiosirophycidae</taxon>
        <taxon>Thalassiosirales</taxon>
        <taxon>Thalassiosiraceae</taxon>
        <taxon>Thalassiosira</taxon>
    </lineage>
</organism>
<accession>K0SV80</accession>
<comment type="caution">
    <text evidence="1">The sequence shown here is derived from an EMBL/GenBank/DDBJ whole genome shotgun (WGS) entry which is preliminary data.</text>
</comment>
<reference evidence="1 2" key="1">
    <citation type="journal article" date="2012" name="Genome Biol.">
        <title>Genome and low-iron response of an oceanic diatom adapted to chronic iron limitation.</title>
        <authorList>
            <person name="Lommer M."/>
            <person name="Specht M."/>
            <person name="Roy A.S."/>
            <person name="Kraemer L."/>
            <person name="Andreson R."/>
            <person name="Gutowska M.A."/>
            <person name="Wolf J."/>
            <person name="Bergner S.V."/>
            <person name="Schilhabel M.B."/>
            <person name="Klostermeier U.C."/>
            <person name="Beiko R.G."/>
            <person name="Rosenstiel P."/>
            <person name="Hippler M."/>
            <person name="Laroche J."/>
        </authorList>
    </citation>
    <scope>NUCLEOTIDE SEQUENCE [LARGE SCALE GENOMIC DNA]</scope>
    <source>
        <strain evidence="1 2">CCMP1005</strain>
    </source>
</reference>
<dbReference type="InterPro" id="IPR011990">
    <property type="entry name" value="TPR-like_helical_dom_sf"/>
</dbReference>